<accession>A0A1R0X394</accession>
<dbReference type="InterPro" id="IPR027417">
    <property type="entry name" value="P-loop_NTPase"/>
</dbReference>
<reference evidence="4 5" key="1">
    <citation type="submission" date="2016-10" db="EMBL/GenBank/DDBJ databases">
        <title>Paenibacillus species isolates.</title>
        <authorList>
            <person name="Beno S.M."/>
        </authorList>
    </citation>
    <scope>NUCLEOTIDE SEQUENCE [LARGE SCALE GENOMIC DNA]</scope>
    <source>
        <strain evidence="2 5">FSL H7-0604</strain>
        <strain evidence="3 4">FSL H7-0918</strain>
    </source>
</reference>
<dbReference type="SUPFAM" id="SSF52540">
    <property type="entry name" value="P-loop containing nucleoside triphosphate hydrolases"/>
    <property type="match status" value="1"/>
</dbReference>
<dbReference type="Pfam" id="PF13401">
    <property type="entry name" value="AAA_22"/>
    <property type="match status" value="1"/>
</dbReference>
<dbReference type="Proteomes" id="UP000187465">
    <property type="component" value="Unassembled WGS sequence"/>
</dbReference>
<dbReference type="InterPro" id="IPR049945">
    <property type="entry name" value="AAA_22"/>
</dbReference>
<evidence type="ECO:0000313" key="5">
    <source>
        <dbReference type="Proteomes" id="UP000187465"/>
    </source>
</evidence>
<dbReference type="AlphaFoldDB" id="A0A1R0X394"/>
<protein>
    <recommendedName>
        <fullName evidence="1">ORC1/DEAH AAA+ ATPase domain-containing protein</fullName>
    </recommendedName>
</protein>
<feature type="domain" description="ORC1/DEAH AAA+ ATPase" evidence="1">
    <location>
        <begin position="140"/>
        <end position="285"/>
    </location>
</feature>
<name>A0A1R0X394_9BACL</name>
<organism evidence="2 5">
    <name type="scientific">Paenibacillus odorifer</name>
    <dbReference type="NCBI Taxonomy" id="189426"/>
    <lineage>
        <taxon>Bacteria</taxon>
        <taxon>Bacillati</taxon>
        <taxon>Bacillota</taxon>
        <taxon>Bacilli</taxon>
        <taxon>Bacillales</taxon>
        <taxon>Paenibacillaceae</taxon>
        <taxon>Paenibacillus</taxon>
    </lineage>
</organism>
<evidence type="ECO:0000313" key="4">
    <source>
        <dbReference type="Proteomes" id="UP000187323"/>
    </source>
</evidence>
<evidence type="ECO:0000313" key="3">
    <source>
        <dbReference type="EMBL" id="OME12495.1"/>
    </source>
</evidence>
<gene>
    <name evidence="2" type="ORF">BJP51_24565</name>
    <name evidence="3" type="ORF">BSK47_27145</name>
</gene>
<dbReference type="Proteomes" id="UP000187323">
    <property type="component" value="Unassembled WGS sequence"/>
</dbReference>
<dbReference type="EMBL" id="MPTO01000033">
    <property type="protein sequence ID" value="OME12495.1"/>
    <property type="molecule type" value="Genomic_DNA"/>
</dbReference>
<dbReference type="RefSeq" id="WP_036681342.1">
    <property type="nucleotide sequence ID" value="NZ_JARLKA010000026.1"/>
</dbReference>
<dbReference type="GO" id="GO:0016887">
    <property type="term" value="F:ATP hydrolysis activity"/>
    <property type="evidence" value="ECO:0007669"/>
    <property type="project" value="InterPro"/>
</dbReference>
<comment type="caution">
    <text evidence="2">The sequence shown here is derived from an EMBL/GenBank/DDBJ whole genome shotgun (WGS) entry which is preliminary data.</text>
</comment>
<evidence type="ECO:0000259" key="1">
    <source>
        <dbReference type="Pfam" id="PF13401"/>
    </source>
</evidence>
<sequence>MVGEQERYIYLKGRQIKASYHKQIVEAYQGNPFIEAIPPRLNQDQLYQMLDSAPRFSGDLNQLDLEERLELIQQIKPGYWKPLITHFERYRNIYNMIKIGYQSRNPLSAIYQREMAIGLDEILSHGTDEEGRNLAGNIQTAQMMADIGLSGMGKTKSYERLLRLFPQVIHHVAYDGEPFPVKQVVWLHIECPSNKSVGALCRNFYWAVDQLLGSNYYEELAEKDGRAEVLAKRMAKVAGNISLGGLFIDEIQRIHKGHSGGEEKMIDFITELTNSLGIPIVLIGTFKALYLFKTSLANTRRGIPDGYAENITDRMKDDLEWDIFLEGIWELQYTNKFTPLTPELKAIMYYHTLGIPDFAVKLFMHVQCRAILYEDNEIITTELIEKVANRTFRLVQPIFELIRRGVDIDPSEYEDLKPDWITFKEYLKDSQHRITIDGHLSEEHKLIMLQHNRKVLIEQLVTFAMKMGCAEEIALCYAEKVELHNREAGHDMELLYLEIAKLVFEGKSDSPNYNTSEVVGITRKRGRNKSTKLDLDECDIRFIVSQGRTDKLSVDEALRKAGLVGEYDEFL</sequence>
<evidence type="ECO:0000313" key="2">
    <source>
        <dbReference type="EMBL" id="OMD27692.1"/>
    </source>
</evidence>
<proteinExistence type="predicted"/>
<dbReference type="EMBL" id="MKQP01000035">
    <property type="protein sequence ID" value="OMD27692.1"/>
    <property type="molecule type" value="Genomic_DNA"/>
</dbReference>